<evidence type="ECO:0000256" key="5">
    <source>
        <dbReference type="RuleBase" id="RU362123"/>
    </source>
</evidence>
<comment type="subcellular location">
    <subcellularLocation>
        <location evidence="5">Cell inner membrane</location>
        <topology evidence="5">Single-pass membrane protein</topology>
        <orientation evidence="5">Periplasmic side</orientation>
    </subcellularLocation>
    <subcellularLocation>
        <location evidence="1">Membrane</location>
        <topology evidence="1">Single-pass membrane protein</topology>
    </subcellularLocation>
</comment>
<keyword evidence="5" id="KW-1003">Cell membrane</keyword>
<dbReference type="Gene3D" id="3.30.2420.10">
    <property type="entry name" value="TonB"/>
    <property type="match status" value="1"/>
</dbReference>
<dbReference type="GO" id="GO:0030288">
    <property type="term" value="C:outer membrane-bounded periplasmic space"/>
    <property type="evidence" value="ECO:0007669"/>
    <property type="project" value="InterPro"/>
</dbReference>
<keyword evidence="2" id="KW-0812">Transmembrane</keyword>
<keyword evidence="8" id="KW-1185">Reference proteome</keyword>
<comment type="caution">
    <text evidence="7">The sequence shown here is derived from an EMBL/GenBank/DDBJ whole genome shotgun (WGS) entry which is preliminary data.</text>
</comment>
<dbReference type="InterPro" id="IPR003538">
    <property type="entry name" value="TonB"/>
</dbReference>
<protein>
    <recommendedName>
        <fullName evidence="5">Protein TonB</fullName>
    </recommendedName>
</protein>
<comment type="similarity">
    <text evidence="5">Belongs to the TonB family.</text>
</comment>
<dbReference type="AlphaFoldDB" id="A0A2N5EDW9"/>
<dbReference type="GO" id="GO:0015031">
    <property type="term" value="P:protein transport"/>
    <property type="evidence" value="ECO:0007669"/>
    <property type="project" value="UniProtKB-UniRule"/>
</dbReference>
<evidence type="ECO:0000256" key="4">
    <source>
        <dbReference type="ARBA" id="ARBA00023136"/>
    </source>
</evidence>
<keyword evidence="5" id="KW-0735">Signal-anchor</keyword>
<dbReference type="GO" id="GO:0015891">
    <property type="term" value="P:siderophore transport"/>
    <property type="evidence" value="ECO:0007669"/>
    <property type="project" value="InterPro"/>
</dbReference>
<comment type="function">
    <text evidence="5">Interacts with outer membrane receptor proteins that carry out high-affinity binding and energy dependent uptake into the periplasmic space of specific substrates. It could act to transduce energy from the cytoplasmic membrane to specific energy-requiring processes in the outer membrane, resulting in the release into the periplasm of ligands bound by these outer membrane proteins.</text>
</comment>
<dbReference type="Pfam" id="PF03544">
    <property type="entry name" value="TonB_C"/>
    <property type="match status" value="1"/>
</dbReference>
<dbReference type="EMBL" id="PJZF01000003">
    <property type="protein sequence ID" value="PLR40697.1"/>
    <property type="molecule type" value="Genomic_DNA"/>
</dbReference>
<evidence type="ECO:0000313" key="8">
    <source>
        <dbReference type="Proteomes" id="UP000234240"/>
    </source>
</evidence>
<name>A0A2N5EDW9_9GAMM</name>
<dbReference type="PRINTS" id="PR01374">
    <property type="entry name" value="TONBPROTEIN"/>
</dbReference>
<dbReference type="PROSITE" id="PS52015">
    <property type="entry name" value="TONB_CTD"/>
    <property type="match status" value="1"/>
</dbReference>
<dbReference type="OrthoDB" id="6541502at2"/>
<evidence type="ECO:0000256" key="1">
    <source>
        <dbReference type="ARBA" id="ARBA00004167"/>
    </source>
</evidence>
<keyword evidence="3" id="KW-1133">Transmembrane helix</keyword>
<sequence length="95" mass="10996">MKPYLVAIAAMLPLLTYAKDNSLSYPRRAEALRIDGHVKVIYDVNNKGVVENIRFIEASPKHSFEKSIREQMRHWHFKANDAKRDVPLDVTFKAN</sequence>
<dbReference type="RefSeq" id="WP_101815110.1">
    <property type="nucleotide sequence ID" value="NZ_PJZF01000003.1"/>
</dbReference>
<feature type="domain" description="TonB C-terminal" evidence="6">
    <location>
        <begin position="10"/>
        <end position="95"/>
    </location>
</feature>
<dbReference type="GO" id="GO:0055085">
    <property type="term" value="P:transmembrane transport"/>
    <property type="evidence" value="ECO:0007669"/>
    <property type="project" value="InterPro"/>
</dbReference>
<keyword evidence="4" id="KW-0472">Membrane</keyword>
<dbReference type="Proteomes" id="UP000234240">
    <property type="component" value="Unassembled WGS sequence"/>
</dbReference>
<evidence type="ECO:0000259" key="6">
    <source>
        <dbReference type="PROSITE" id="PS52015"/>
    </source>
</evidence>
<evidence type="ECO:0000313" key="7">
    <source>
        <dbReference type="EMBL" id="PLR40697.1"/>
    </source>
</evidence>
<dbReference type="GO" id="GO:0031992">
    <property type="term" value="F:energy transducer activity"/>
    <property type="evidence" value="ECO:0007669"/>
    <property type="project" value="InterPro"/>
</dbReference>
<dbReference type="GO" id="GO:0005886">
    <property type="term" value="C:plasma membrane"/>
    <property type="evidence" value="ECO:0007669"/>
    <property type="project" value="UniProtKB-SubCell"/>
</dbReference>
<dbReference type="SUPFAM" id="SSF74653">
    <property type="entry name" value="TolA/TonB C-terminal domain"/>
    <property type="match status" value="1"/>
</dbReference>
<dbReference type="InterPro" id="IPR037682">
    <property type="entry name" value="TonB_C"/>
</dbReference>
<keyword evidence="5" id="KW-0653">Protein transport</keyword>
<reference evidence="7 8" key="1">
    <citation type="submission" date="2017-12" db="EMBL/GenBank/DDBJ databases">
        <title>Characterization of six clinical isolates of Enterochimera gen. nov., a novel genus of the Yersiniaciae family and the three species Enterochimera arupensis sp. nov., Enterochimera coloradensis sp. nov, and Enterochimera californica sp. nov.</title>
        <authorList>
            <person name="Rossi A."/>
            <person name="Fisher M."/>
        </authorList>
    </citation>
    <scope>NUCLEOTIDE SEQUENCE [LARGE SCALE GENOMIC DNA]</scope>
    <source>
        <strain evidence="8">2015-Iso6</strain>
    </source>
</reference>
<evidence type="ECO:0000256" key="2">
    <source>
        <dbReference type="ARBA" id="ARBA00022692"/>
    </source>
</evidence>
<organism evidence="7 8">
    <name type="scientific">Chimaeribacter californicus</name>
    <dbReference type="NCBI Taxonomy" id="2060067"/>
    <lineage>
        <taxon>Bacteria</taxon>
        <taxon>Pseudomonadati</taxon>
        <taxon>Pseudomonadota</taxon>
        <taxon>Gammaproteobacteria</taxon>
        <taxon>Enterobacterales</taxon>
        <taxon>Yersiniaceae</taxon>
        <taxon>Chimaeribacter</taxon>
    </lineage>
</organism>
<gene>
    <name evidence="7" type="ORF">CYR55_05300</name>
</gene>
<dbReference type="InterPro" id="IPR006260">
    <property type="entry name" value="TonB/TolA_C"/>
</dbReference>
<keyword evidence="5" id="KW-0813">Transport</keyword>
<dbReference type="NCBIfam" id="TIGR01352">
    <property type="entry name" value="tonB_Cterm"/>
    <property type="match status" value="1"/>
</dbReference>
<keyword evidence="5" id="KW-0997">Cell inner membrane</keyword>
<evidence type="ECO:0000256" key="3">
    <source>
        <dbReference type="ARBA" id="ARBA00022989"/>
    </source>
</evidence>
<proteinExistence type="inferred from homology"/>
<accession>A0A2N5EDW9</accession>